<dbReference type="SMART" id="SM00387">
    <property type="entry name" value="HATPase_c"/>
    <property type="match status" value="1"/>
</dbReference>
<evidence type="ECO:0000313" key="17">
    <source>
        <dbReference type="Proteomes" id="UP000824073"/>
    </source>
</evidence>
<evidence type="ECO:0000256" key="12">
    <source>
        <dbReference type="ARBA" id="ARBA00023012"/>
    </source>
</evidence>
<evidence type="ECO:0000256" key="6">
    <source>
        <dbReference type="ARBA" id="ARBA00022679"/>
    </source>
</evidence>
<feature type="transmembrane region" description="Helical" evidence="14">
    <location>
        <begin position="275"/>
        <end position="298"/>
    </location>
</feature>
<keyword evidence="11 14" id="KW-1133">Transmembrane helix</keyword>
<dbReference type="SMART" id="SM00388">
    <property type="entry name" value="HisKA"/>
    <property type="match status" value="1"/>
</dbReference>
<keyword evidence="7 14" id="KW-0812">Transmembrane</keyword>
<dbReference type="InterPro" id="IPR003594">
    <property type="entry name" value="HATPase_dom"/>
</dbReference>
<dbReference type="InterPro" id="IPR036097">
    <property type="entry name" value="HisK_dim/P_sf"/>
</dbReference>
<evidence type="ECO:0000256" key="9">
    <source>
        <dbReference type="ARBA" id="ARBA00022777"/>
    </source>
</evidence>
<evidence type="ECO:0000256" key="1">
    <source>
        <dbReference type="ARBA" id="ARBA00000085"/>
    </source>
</evidence>
<name>A0A9D1IUX1_9CLOT</name>
<dbReference type="EC" id="2.7.13.3" evidence="3"/>
<keyword evidence="5" id="KW-0597">Phosphoprotein</keyword>
<evidence type="ECO:0000256" key="11">
    <source>
        <dbReference type="ARBA" id="ARBA00022989"/>
    </source>
</evidence>
<evidence type="ECO:0000256" key="13">
    <source>
        <dbReference type="ARBA" id="ARBA00023136"/>
    </source>
</evidence>
<comment type="catalytic activity">
    <reaction evidence="1">
        <text>ATP + protein L-histidine = ADP + protein N-phospho-L-histidine.</text>
        <dbReference type="EC" id="2.7.13.3"/>
    </reaction>
</comment>
<dbReference type="GO" id="GO:0005886">
    <property type="term" value="C:plasma membrane"/>
    <property type="evidence" value="ECO:0007669"/>
    <property type="project" value="UniProtKB-SubCell"/>
</dbReference>
<dbReference type="FunFam" id="1.10.287.130:FF:000001">
    <property type="entry name" value="Two-component sensor histidine kinase"/>
    <property type="match status" value="1"/>
</dbReference>
<evidence type="ECO:0000256" key="3">
    <source>
        <dbReference type="ARBA" id="ARBA00012438"/>
    </source>
</evidence>
<dbReference type="GO" id="GO:0005524">
    <property type="term" value="F:ATP binding"/>
    <property type="evidence" value="ECO:0007669"/>
    <property type="project" value="UniProtKB-KW"/>
</dbReference>
<organism evidence="16 17">
    <name type="scientific">Candidatus Ventrousia excrementavium</name>
    <dbReference type="NCBI Taxonomy" id="2840961"/>
    <lineage>
        <taxon>Bacteria</taxon>
        <taxon>Bacillati</taxon>
        <taxon>Bacillota</taxon>
        <taxon>Clostridia</taxon>
        <taxon>Eubacteriales</taxon>
        <taxon>Clostridiaceae</taxon>
        <taxon>Clostridiaceae incertae sedis</taxon>
        <taxon>Candidatus Ventrousia</taxon>
    </lineage>
</organism>
<sequence>MATKLKSFSTNILTRAAAFALALLCLTLTIITLYDLALGIYQNEPESEALFTPNYEDSSAYYSWIDECLWTIRGLLESDDPAYTARSLQWLTDEGVLFRAQSGDTVYTNAEGYSAEDLTPSDGRWIASDSGEITIHLLRGDQPELLAFSAFYTDYYSDYAVLSNEGVSVQLFVPQSVINEHQAYWEQSRDLLSRGLRQLLLCAVPFLLLTVFLCVVTGRRPGDDALHAGRLDRVWTELLIAAWVTVIVLSIMFALSGLDNAFSWGLGFWSNRSAVLWLCSLILGAGYCLSMPLLLAMVRKVKARRFFRHSAVASLLRRIMQVCRGVVSLVRGLIDGSAFHAFPFADAMFRHRLAYVLGSLVCVLIFLFSLAAAPLFCALAVSLEILITWWFLQSDNQTLQDMTRVVEQIDHIAGGDLSWQPSIPPGSQLAPVSRQLSEIGGGMQKSVEKQMQSERMKVELVTNVSHDLKTPLTSIISYVELLSKVEDLPPEARDYVAILAQKSDRLKSLVYDLFELAKSTSGSMEMQCEALDFHRLVEQTLAEMQERIDQSGLGLRVSLAEPPVTIWADGRKMYRVLQNIIDNALKYSLAGTRIYVDLTAQHGVALLTIKNTSGYEMDFSAEEITERFVRGDKARTAEGSGLGLSIAQSFTQACGGCLSVAIDGDQFKVFIRFDLYGTPPSVDGAPASDTEIL</sequence>
<dbReference type="Gene3D" id="1.10.287.130">
    <property type="match status" value="1"/>
</dbReference>
<dbReference type="InterPro" id="IPR005467">
    <property type="entry name" value="His_kinase_dom"/>
</dbReference>
<evidence type="ECO:0000256" key="14">
    <source>
        <dbReference type="SAM" id="Phobius"/>
    </source>
</evidence>
<evidence type="ECO:0000259" key="15">
    <source>
        <dbReference type="PROSITE" id="PS50109"/>
    </source>
</evidence>
<evidence type="ECO:0000256" key="5">
    <source>
        <dbReference type="ARBA" id="ARBA00022553"/>
    </source>
</evidence>
<dbReference type="GO" id="GO:0000155">
    <property type="term" value="F:phosphorelay sensor kinase activity"/>
    <property type="evidence" value="ECO:0007669"/>
    <property type="project" value="InterPro"/>
</dbReference>
<keyword evidence="10" id="KW-0067">ATP-binding</keyword>
<dbReference type="Gene3D" id="3.30.565.10">
    <property type="entry name" value="Histidine kinase-like ATPase, C-terminal domain"/>
    <property type="match status" value="1"/>
</dbReference>
<dbReference type="EMBL" id="DVMR01000030">
    <property type="protein sequence ID" value="HIU43201.1"/>
    <property type="molecule type" value="Genomic_DNA"/>
</dbReference>
<keyword evidence="13 14" id="KW-0472">Membrane</keyword>
<dbReference type="Pfam" id="PF00512">
    <property type="entry name" value="HisKA"/>
    <property type="match status" value="1"/>
</dbReference>
<evidence type="ECO:0000313" key="16">
    <source>
        <dbReference type="EMBL" id="HIU43201.1"/>
    </source>
</evidence>
<dbReference type="PANTHER" id="PTHR45528:SF1">
    <property type="entry name" value="SENSOR HISTIDINE KINASE CPXA"/>
    <property type="match status" value="1"/>
</dbReference>
<keyword evidence="6" id="KW-0808">Transferase</keyword>
<dbReference type="Pfam" id="PF02518">
    <property type="entry name" value="HATPase_c"/>
    <property type="match status" value="1"/>
</dbReference>
<dbReference type="SUPFAM" id="SSF55874">
    <property type="entry name" value="ATPase domain of HSP90 chaperone/DNA topoisomerase II/histidine kinase"/>
    <property type="match status" value="1"/>
</dbReference>
<comment type="caution">
    <text evidence="16">The sequence shown here is derived from an EMBL/GenBank/DDBJ whole genome shotgun (WGS) entry which is preliminary data.</text>
</comment>
<dbReference type="InterPro" id="IPR050398">
    <property type="entry name" value="HssS/ArlS-like"/>
</dbReference>
<reference evidence="16" key="1">
    <citation type="submission" date="2020-10" db="EMBL/GenBank/DDBJ databases">
        <authorList>
            <person name="Gilroy R."/>
        </authorList>
    </citation>
    <scope>NUCLEOTIDE SEQUENCE</scope>
    <source>
        <strain evidence="16">CHK191-8634</strain>
    </source>
</reference>
<dbReference type="CDD" id="cd00082">
    <property type="entry name" value="HisKA"/>
    <property type="match status" value="1"/>
</dbReference>
<dbReference type="Proteomes" id="UP000824073">
    <property type="component" value="Unassembled WGS sequence"/>
</dbReference>
<feature type="transmembrane region" description="Helical" evidence="14">
    <location>
        <begin position="12"/>
        <end position="34"/>
    </location>
</feature>
<feature type="transmembrane region" description="Helical" evidence="14">
    <location>
        <begin position="198"/>
        <end position="217"/>
    </location>
</feature>
<evidence type="ECO:0000256" key="4">
    <source>
        <dbReference type="ARBA" id="ARBA00022475"/>
    </source>
</evidence>
<protein>
    <recommendedName>
        <fullName evidence="3">histidine kinase</fullName>
        <ecNumber evidence="3">2.7.13.3</ecNumber>
    </recommendedName>
</protein>
<dbReference type="AlphaFoldDB" id="A0A9D1IUX1"/>
<accession>A0A9D1IUX1</accession>
<evidence type="ECO:0000256" key="7">
    <source>
        <dbReference type="ARBA" id="ARBA00022692"/>
    </source>
</evidence>
<keyword evidence="8" id="KW-0547">Nucleotide-binding</keyword>
<dbReference type="PROSITE" id="PS50109">
    <property type="entry name" value="HIS_KIN"/>
    <property type="match status" value="1"/>
</dbReference>
<evidence type="ECO:0000256" key="2">
    <source>
        <dbReference type="ARBA" id="ARBA00004651"/>
    </source>
</evidence>
<evidence type="ECO:0000256" key="8">
    <source>
        <dbReference type="ARBA" id="ARBA00022741"/>
    </source>
</evidence>
<feature type="transmembrane region" description="Helical" evidence="14">
    <location>
        <begin position="360"/>
        <end position="392"/>
    </location>
</feature>
<reference evidence="16" key="2">
    <citation type="journal article" date="2021" name="PeerJ">
        <title>Extensive microbial diversity within the chicken gut microbiome revealed by metagenomics and culture.</title>
        <authorList>
            <person name="Gilroy R."/>
            <person name="Ravi A."/>
            <person name="Getino M."/>
            <person name="Pursley I."/>
            <person name="Horton D.L."/>
            <person name="Alikhan N.F."/>
            <person name="Baker D."/>
            <person name="Gharbi K."/>
            <person name="Hall N."/>
            <person name="Watson M."/>
            <person name="Adriaenssens E.M."/>
            <person name="Foster-Nyarko E."/>
            <person name="Jarju S."/>
            <person name="Secka A."/>
            <person name="Antonio M."/>
            <person name="Oren A."/>
            <person name="Chaudhuri R.R."/>
            <person name="La Ragione R."/>
            <person name="Hildebrand F."/>
            <person name="Pallen M.J."/>
        </authorList>
    </citation>
    <scope>NUCLEOTIDE SEQUENCE</scope>
    <source>
        <strain evidence="16">CHK191-8634</strain>
    </source>
</reference>
<dbReference type="InterPro" id="IPR036890">
    <property type="entry name" value="HATPase_C_sf"/>
</dbReference>
<dbReference type="PANTHER" id="PTHR45528">
    <property type="entry name" value="SENSOR HISTIDINE KINASE CPXA"/>
    <property type="match status" value="1"/>
</dbReference>
<evidence type="ECO:0000256" key="10">
    <source>
        <dbReference type="ARBA" id="ARBA00022840"/>
    </source>
</evidence>
<keyword evidence="4" id="KW-1003">Cell membrane</keyword>
<comment type="subcellular location">
    <subcellularLocation>
        <location evidence="2">Cell membrane</location>
        <topology evidence="2">Multi-pass membrane protein</topology>
    </subcellularLocation>
</comment>
<feature type="domain" description="Histidine kinase" evidence="15">
    <location>
        <begin position="463"/>
        <end position="677"/>
    </location>
</feature>
<gene>
    <name evidence="16" type="ORF">IAB67_02765</name>
</gene>
<keyword evidence="12" id="KW-0902">Two-component regulatory system</keyword>
<dbReference type="InterPro" id="IPR003661">
    <property type="entry name" value="HisK_dim/P_dom"/>
</dbReference>
<feature type="transmembrane region" description="Helical" evidence="14">
    <location>
        <begin position="238"/>
        <end position="255"/>
    </location>
</feature>
<dbReference type="SUPFAM" id="SSF47384">
    <property type="entry name" value="Homodimeric domain of signal transducing histidine kinase"/>
    <property type="match status" value="1"/>
</dbReference>
<proteinExistence type="predicted"/>
<keyword evidence="9" id="KW-0418">Kinase</keyword>